<evidence type="ECO:0000256" key="1">
    <source>
        <dbReference type="SAM" id="MobiDB-lite"/>
    </source>
</evidence>
<sequence>MLGGPLPLAAAVHTAAASAGDTVGSGSSPPGRRNLQEVPPTTGNGLQPEPAGDTAAAGGSGPLQRKVLSPCGALRGPG</sequence>
<reference evidence="2" key="1">
    <citation type="submission" date="2019-12" db="EMBL/GenBank/DDBJ databases">
        <title>An insight into the sialome of adult female Ixodes ricinus ticks feeding for 6 days.</title>
        <authorList>
            <person name="Perner J."/>
            <person name="Ribeiro J.M.C."/>
        </authorList>
    </citation>
    <scope>NUCLEOTIDE SEQUENCE</scope>
    <source>
        <strain evidence="2">Semi-engorged</strain>
        <tissue evidence="2">Salivary glands</tissue>
    </source>
</reference>
<dbReference type="EMBL" id="GIFC01001968">
    <property type="protein sequence ID" value="MXU84051.1"/>
    <property type="molecule type" value="Transcribed_RNA"/>
</dbReference>
<proteinExistence type="predicted"/>
<protein>
    <submittedName>
        <fullName evidence="2">Putative secreted protein</fullName>
    </submittedName>
</protein>
<feature type="region of interest" description="Disordered" evidence="1">
    <location>
        <begin position="14"/>
        <end position="78"/>
    </location>
</feature>
<organism evidence="2">
    <name type="scientific">Ixodes ricinus</name>
    <name type="common">Common tick</name>
    <name type="synonym">Acarus ricinus</name>
    <dbReference type="NCBI Taxonomy" id="34613"/>
    <lineage>
        <taxon>Eukaryota</taxon>
        <taxon>Metazoa</taxon>
        <taxon>Ecdysozoa</taxon>
        <taxon>Arthropoda</taxon>
        <taxon>Chelicerata</taxon>
        <taxon>Arachnida</taxon>
        <taxon>Acari</taxon>
        <taxon>Parasitiformes</taxon>
        <taxon>Ixodida</taxon>
        <taxon>Ixodoidea</taxon>
        <taxon>Ixodidae</taxon>
        <taxon>Ixodinae</taxon>
        <taxon>Ixodes</taxon>
    </lineage>
</organism>
<evidence type="ECO:0000313" key="2">
    <source>
        <dbReference type="EMBL" id="MXU84051.1"/>
    </source>
</evidence>
<accession>A0A6B0U155</accession>
<dbReference type="AlphaFoldDB" id="A0A6B0U155"/>
<name>A0A6B0U155_IXORI</name>